<dbReference type="OrthoDB" id="9811073at2"/>
<dbReference type="Gene3D" id="3.40.50.300">
    <property type="entry name" value="P-loop containing nucleotide triphosphate hydrolases"/>
    <property type="match status" value="1"/>
</dbReference>
<organism evidence="9 10">
    <name type="scientific">Allofrancisella guangzhouensis</name>
    <dbReference type="NCBI Taxonomy" id="594679"/>
    <lineage>
        <taxon>Bacteria</taxon>
        <taxon>Pseudomonadati</taxon>
        <taxon>Pseudomonadota</taxon>
        <taxon>Gammaproteobacteria</taxon>
        <taxon>Thiotrichales</taxon>
        <taxon>Francisellaceae</taxon>
        <taxon>Allofrancisella</taxon>
    </lineage>
</organism>
<evidence type="ECO:0000313" key="10">
    <source>
        <dbReference type="Proteomes" id="UP000031104"/>
    </source>
</evidence>
<evidence type="ECO:0000259" key="8">
    <source>
        <dbReference type="Pfam" id="PF09115"/>
    </source>
</evidence>
<dbReference type="PANTHER" id="PTHR11669">
    <property type="entry name" value="REPLICATION FACTOR C / DNA POLYMERASE III GAMMA-TAU SUBUNIT"/>
    <property type="match status" value="1"/>
</dbReference>
<dbReference type="GO" id="GO:0003677">
    <property type="term" value="F:DNA binding"/>
    <property type="evidence" value="ECO:0007669"/>
    <property type="project" value="InterPro"/>
</dbReference>
<dbReference type="Gene3D" id="1.20.272.10">
    <property type="match status" value="1"/>
</dbReference>
<dbReference type="InterPro" id="IPR050238">
    <property type="entry name" value="DNA_Rep/Repair_Clamp_Loader"/>
</dbReference>
<evidence type="ECO:0000256" key="1">
    <source>
        <dbReference type="ARBA" id="ARBA00012417"/>
    </source>
</evidence>
<dbReference type="InterPro" id="IPR008921">
    <property type="entry name" value="DNA_pol3_clamp-load_cplx_C"/>
</dbReference>
<feature type="domain" description="DNA polymerase III delta subunit C-terminal" evidence="8">
    <location>
        <begin position="191"/>
        <end position="301"/>
    </location>
</feature>
<accession>A0A0A8E5A0</accession>
<evidence type="ECO:0000256" key="2">
    <source>
        <dbReference type="ARBA" id="ARBA00014363"/>
    </source>
</evidence>
<dbReference type="Pfam" id="PF09115">
    <property type="entry name" value="DNApol3-delta_C"/>
    <property type="match status" value="1"/>
</dbReference>
<dbReference type="AlphaFoldDB" id="A0A0A8E5A0"/>
<dbReference type="STRING" id="594679.SD28_07165"/>
<dbReference type="KEGG" id="fgu:SD28_07165"/>
<gene>
    <name evidence="9" type="ORF">SD28_07165</name>
</gene>
<reference evidence="9 10" key="1">
    <citation type="submission" date="2014-12" db="EMBL/GenBank/DDBJ databases">
        <title>Complete genome sequence of Francisella guanzhouensis strain 08HL01032 isolated from air-conditioning system in China.</title>
        <authorList>
            <person name="Svensson D."/>
            <person name="Ohrman C."/>
            <person name="Backman S."/>
            <person name="Karlsson E."/>
            <person name="Nilsson E."/>
            <person name="Bystrom M."/>
            <person name="Larkeryd A."/>
            <person name="Stenberg P."/>
            <person name="Scholtz H.C."/>
            <person name="Forsman M."/>
            <person name="Sjodin A."/>
        </authorList>
    </citation>
    <scope>NUCLEOTIDE SEQUENCE [LARGE SCALE GENOMIC DNA]</scope>
    <source>
        <strain evidence="9 10">08HL01032</strain>
    </source>
</reference>
<dbReference type="RefSeq" id="WP_039125450.1">
    <property type="nucleotide sequence ID" value="NZ_CP010427.1"/>
</dbReference>
<evidence type="ECO:0000313" key="9">
    <source>
        <dbReference type="EMBL" id="AJC49410.1"/>
    </source>
</evidence>
<dbReference type="EC" id="2.7.7.7" evidence="1"/>
<keyword evidence="6" id="KW-0239">DNA-directed DNA polymerase</keyword>
<name>A0A0A8E5A0_9GAMM</name>
<dbReference type="GO" id="GO:0006261">
    <property type="term" value="P:DNA-templated DNA replication"/>
    <property type="evidence" value="ECO:0007669"/>
    <property type="project" value="TreeGrafter"/>
</dbReference>
<keyword evidence="10" id="KW-1185">Reference proteome</keyword>
<dbReference type="Proteomes" id="UP000031104">
    <property type="component" value="Chromosome"/>
</dbReference>
<keyword evidence="4" id="KW-0548">Nucleotidyltransferase</keyword>
<dbReference type="Pfam" id="PF13177">
    <property type="entry name" value="DNA_pol3_delta2"/>
    <property type="match status" value="1"/>
</dbReference>
<evidence type="ECO:0000256" key="7">
    <source>
        <dbReference type="ARBA" id="ARBA00049244"/>
    </source>
</evidence>
<dbReference type="HOGENOM" id="CLU_920562_0_0_6"/>
<evidence type="ECO:0000256" key="5">
    <source>
        <dbReference type="ARBA" id="ARBA00022705"/>
    </source>
</evidence>
<dbReference type="EMBL" id="CP010427">
    <property type="protein sequence ID" value="AJC49410.1"/>
    <property type="molecule type" value="Genomic_DNA"/>
</dbReference>
<dbReference type="InterPro" id="IPR027417">
    <property type="entry name" value="P-loop_NTPase"/>
</dbReference>
<dbReference type="SUPFAM" id="SSF52540">
    <property type="entry name" value="P-loop containing nucleoside triphosphate hydrolases"/>
    <property type="match status" value="1"/>
</dbReference>
<keyword evidence="3" id="KW-0808">Transferase</keyword>
<sequence length="303" mass="35435">MLKLKTHSQLLDIFFEQKSAKTLHHAFIFRVKDAILLESFINSLCQIILGQQLENYQDSPYITVARTESDEIKVAEVKKIIKNCELTAYNNLAKIIIIEELSFLNISAANALLKTLEEPTEDTFFLMFTRDYNNVLATIKSRSLVYDIKLNQEDKLNYLKYVFEMSKDGVAKSLQIARGDVNIVVKIKLEQHFWQTRNLLMKVLVNQFNINLFLKEIASYYKDALYWLTSIIIDIYYYKLDKGSEIIANYDKLAVIKYLATKLDSDKVYKIYRQALEAKNYFANFKNVDKELILENLILEIIK</sequence>
<proteinExistence type="predicted"/>
<dbReference type="InterPro" id="IPR015199">
    <property type="entry name" value="DNA_pol_III_delta_C"/>
</dbReference>
<evidence type="ECO:0000256" key="6">
    <source>
        <dbReference type="ARBA" id="ARBA00022932"/>
    </source>
</evidence>
<evidence type="ECO:0000256" key="4">
    <source>
        <dbReference type="ARBA" id="ARBA00022695"/>
    </source>
</evidence>
<protein>
    <recommendedName>
        <fullName evidence="2">DNA polymerase III subunit delta'</fullName>
        <ecNumber evidence="1">2.7.7.7</ecNumber>
    </recommendedName>
</protein>
<comment type="catalytic activity">
    <reaction evidence="7">
        <text>DNA(n) + a 2'-deoxyribonucleoside 5'-triphosphate = DNA(n+1) + diphosphate</text>
        <dbReference type="Rhea" id="RHEA:22508"/>
        <dbReference type="Rhea" id="RHEA-COMP:17339"/>
        <dbReference type="Rhea" id="RHEA-COMP:17340"/>
        <dbReference type="ChEBI" id="CHEBI:33019"/>
        <dbReference type="ChEBI" id="CHEBI:61560"/>
        <dbReference type="ChEBI" id="CHEBI:173112"/>
        <dbReference type="EC" id="2.7.7.7"/>
    </reaction>
</comment>
<dbReference type="GO" id="GO:0009360">
    <property type="term" value="C:DNA polymerase III complex"/>
    <property type="evidence" value="ECO:0007669"/>
    <property type="project" value="InterPro"/>
</dbReference>
<dbReference type="SUPFAM" id="SSF48019">
    <property type="entry name" value="post-AAA+ oligomerization domain-like"/>
    <property type="match status" value="1"/>
</dbReference>
<dbReference type="GO" id="GO:0003887">
    <property type="term" value="F:DNA-directed DNA polymerase activity"/>
    <property type="evidence" value="ECO:0007669"/>
    <property type="project" value="UniProtKB-KW"/>
</dbReference>
<evidence type="ECO:0000256" key="3">
    <source>
        <dbReference type="ARBA" id="ARBA00022679"/>
    </source>
</evidence>
<keyword evidence="5" id="KW-0235">DNA replication</keyword>
<dbReference type="PANTHER" id="PTHR11669:SF8">
    <property type="entry name" value="DNA POLYMERASE III SUBUNIT DELTA"/>
    <property type="match status" value="1"/>
</dbReference>